<feature type="region of interest" description="Disordered" evidence="1">
    <location>
        <begin position="57"/>
        <end position="80"/>
    </location>
</feature>
<dbReference type="Pfam" id="PF11303">
    <property type="entry name" value="DUF3105"/>
    <property type="match status" value="1"/>
</dbReference>
<evidence type="ECO:0000313" key="3">
    <source>
        <dbReference type="EMBL" id="PIQ68045.1"/>
    </source>
</evidence>
<proteinExistence type="predicted"/>
<comment type="caution">
    <text evidence="3">The sequence shown here is derived from an EMBL/GenBank/DDBJ whole genome shotgun (WGS) entry which is preliminary data.</text>
</comment>
<reference evidence="3 4" key="1">
    <citation type="submission" date="2017-09" db="EMBL/GenBank/DDBJ databases">
        <title>Depth-based differentiation of microbial function through sediment-hosted aquifers and enrichment of novel symbionts in the deep terrestrial subsurface.</title>
        <authorList>
            <person name="Probst A.J."/>
            <person name="Ladd B."/>
            <person name="Jarett J.K."/>
            <person name="Geller-Mcgrath D.E."/>
            <person name="Sieber C.M."/>
            <person name="Emerson J.B."/>
            <person name="Anantharaman K."/>
            <person name="Thomas B.C."/>
            <person name="Malmstrom R."/>
            <person name="Stieglmeier M."/>
            <person name="Klingl A."/>
            <person name="Woyke T."/>
            <person name="Ryan C.M."/>
            <person name="Banfield J.F."/>
        </authorList>
    </citation>
    <scope>NUCLEOTIDE SEQUENCE [LARGE SCALE GENOMIC DNA]</scope>
    <source>
        <strain evidence="3">CG11_big_fil_rev_8_21_14_0_20_46_11</strain>
    </source>
</reference>
<dbReference type="EMBL" id="PCVG01000085">
    <property type="protein sequence ID" value="PIQ68045.1"/>
    <property type="molecule type" value="Genomic_DNA"/>
</dbReference>
<evidence type="ECO:0000256" key="2">
    <source>
        <dbReference type="SAM" id="Phobius"/>
    </source>
</evidence>
<organism evidence="3 4">
    <name type="scientific">Candidatus Taylorbacteria bacterium CG11_big_fil_rev_8_21_14_0_20_46_11</name>
    <dbReference type="NCBI Taxonomy" id="1975025"/>
    <lineage>
        <taxon>Bacteria</taxon>
        <taxon>Candidatus Tayloriibacteriota</taxon>
    </lineage>
</organism>
<keyword evidence="2" id="KW-0472">Membrane</keyword>
<accession>A0A2H0K9Z0</accession>
<feature type="transmembrane region" description="Helical" evidence="2">
    <location>
        <begin position="6"/>
        <end position="26"/>
    </location>
</feature>
<gene>
    <name evidence="3" type="ORF">COV91_06215</name>
</gene>
<keyword evidence="2" id="KW-0812">Transmembrane</keyword>
<dbReference type="Proteomes" id="UP000229342">
    <property type="component" value="Unassembled WGS sequence"/>
</dbReference>
<dbReference type="AlphaFoldDB" id="A0A2H0K9Z0"/>
<evidence type="ECO:0000313" key="4">
    <source>
        <dbReference type="Proteomes" id="UP000229342"/>
    </source>
</evidence>
<name>A0A2H0K9Z0_9BACT</name>
<keyword evidence="2" id="KW-1133">Transmembrane helix</keyword>
<dbReference type="InterPro" id="IPR021454">
    <property type="entry name" value="DUF3105"/>
</dbReference>
<evidence type="ECO:0008006" key="5">
    <source>
        <dbReference type="Google" id="ProtNLM"/>
    </source>
</evidence>
<protein>
    <recommendedName>
        <fullName evidence="5">DUF3105 domain-containing protein</fullName>
    </recommendedName>
</protein>
<sequence>MTTEHKVIGGGIAVTLIILAGGLWLSEKKEAENSERLSRPMMGEKIPDLGSIHVDRGEAHPEYNSNPPTSGWHFGDGVAGPGVKTSPVPDELVLHSMEHGAVVVWYREGLEQSEVDKVTRAFNVSSGKKILLSRKDLDVPVALTSWNYLLKLETIDEQKIQEFIETNNDRAPEKAPI</sequence>
<evidence type="ECO:0000256" key="1">
    <source>
        <dbReference type="SAM" id="MobiDB-lite"/>
    </source>
</evidence>